<dbReference type="EMBL" id="NKCK01000083">
    <property type="protein sequence ID" value="RSM01554.1"/>
    <property type="molecule type" value="Genomic_DNA"/>
</dbReference>
<name>A0A428THN4_9HYPO</name>
<dbReference type="Proteomes" id="UP000287144">
    <property type="component" value="Unassembled WGS sequence"/>
</dbReference>
<comment type="caution">
    <text evidence="2">The sequence shown here is derived from an EMBL/GenBank/DDBJ whole genome shotgun (WGS) entry which is preliminary data.</text>
</comment>
<organism evidence="2 3">
    <name type="scientific">Fusarium oligoseptatum</name>
    <dbReference type="NCBI Taxonomy" id="2604345"/>
    <lineage>
        <taxon>Eukaryota</taxon>
        <taxon>Fungi</taxon>
        <taxon>Dikarya</taxon>
        <taxon>Ascomycota</taxon>
        <taxon>Pezizomycotina</taxon>
        <taxon>Sordariomycetes</taxon>
        <taxon>Hypocreomycetidae</taxon>
        <taxon>Hypocreales</taxon>
        <taxon>Nectriaceae</taxon>
        <taxon>Fusarium</taxon>
        <taxon>Fusarium solani species complex</taxon>
    </lineage>
</organism>
<reference evidence="2 3" key="1">
    <citation type="submission" date="2017-06" db="EMBL/GenBank/DDBJ databases">
        <title>Comparative genomic analysis of Ambrosia Fusariam Clade fungi.</title>
        <authorList>
            <person name="Stajich J.E."/>
            <person name="Carrillo J."/>
            <person name="Kijimoto T."/>
            <person name="Eskalen A."/>
            <person name="O'Donnell K."/>
            <person name="Kasson M."/>
        </authorList>
    </citation>
    <scope>NUCLEOTIDE SEQUENCE [LARGE SCALE GENOMIC DNA]</scope>
    <source>
        <strain evidence="2 3">NRRL62579</strain>
    </source>
</reference>
<gene>
    <name evidence="2" type="ORF">CEP52_008450</name>
</gene>
<feature type="chain" id="PRO_5019151120" evidence="1">
    <location>
        <begin position="18"/>
        <end position="100"/>
    </location>
</feature>
<protein>
    <submittedName>
        <fullName evidence="2">Uncharacterized protein</fullName>
    </submittedName>
</protein>
<evidence type="ECO:0000313" key="2">
    <source>
        <dbReference type="EMBL" id="RSM01554.1"/>
    </source>
</evidence>
<evidence type="ECO:0000256" key="1">
    <source>
        <dbReference type="SAM" id="SignalP"/>
    </source>
</evidence>
<accession>A0A428THN4</accession>
<evidence type="ECO:0000313" key="3">
    <source>
        <dbReference type="Proteomes" id="UP000287144"/>
    </source>
</evidence>
<sequence length="100" mass="10775">MKFFAIIALGLAAVAAAAPAPQLDCTRDGFFCEPCVNGKRQCVACADGTGLGLVQDFKTWSKKANPESLKGFTIVNYLLKSRGASVDIQDRTLEKYISKN</sequence>
<keyword evidence="1" id="KW-0732">Signal</keyword>
<dbReference type="AlphaFoldDB" id="A0A428THN4"/>
<proteinExistence type="predicted"/>
<feature type="signal peptide" evidence="1">
    <location>
        <begin position="1"/>
        <end position="17"/>
    </location>
</feature>
<keyword evidence="3" id="KW-1185">Reference proteome</keyword>